<keyword evidence="3" id="KW-1185">Reference proteome</keyword>
<gene>
    <name evidence="2" type="ORF">CRG98_020969</name>
</gene>
<evidence type="ECO:0000256" key="1">
    <source>
        <dbReference type="SAM" id="MobiDB-lite"/>
    </source>
</evidence>
<feature type="region of interest" description="Disordered" evidence="1">
    <location>
        <begin position="62"/>
        <end position="85"/>
    </location>
</feature>
<organism evidence="2 3">
    <name type="scientific">Punica granatum</name>
    <name type="common">Pomegranate</name>
    <dbReference type="NCBI Taxonomy" id="22663"/>
    <lineage>
        <taxon>Eukaryota</taxon>
        <taxon>Viridiplantae</taxon>
        <taxon>Streptophyta</taxon>
        <taxon>Embryophyta</taxon>
        <taxon>Tracheophyta</taxon>
        <taxon>Spermatophyta</taxon>
        <taxon>Magnoliopsida</taxon>
        <taxon>eudicotyledons</taxon>
        <taxon>Gunneridae</taxon>
        <taxon>Pentapetalae</taxon>
        <taxon>rosids</taxon>
        <taxon>malvids</taxon>
        <taxon>Myrtales</taxon>
        <taxon>Lythraceae</taxon>
        <taxon>Punica</taxon>
    </lineage>
</organism>
<dbReference type="InterPro" id="IPR045016">
    <property type="entry name" value="NhaD-like"/>
</dbReference>
<reference evidence="2 3" key="1">
    <citation type="submission" date="2017-11" db="EMBL/GenBank/DDBJ databases">
        <title>De-novo sequencing of pomegranate (Punica granatum L.) genome.</title>
        <authorList>
            <person name="Akparov Z."/>
            <person name="Amiraslanov A."/>
            <person name="Hajiyeva S."/>
            <person name="Abbasov M."/>
            <person name="Kaur K."/>
            <person name="Hamwieh A."/>
            <person name="Solovyev V."/>
            <person name="Salamov A."/>
            <person name="Braich B."/>
            <person name="Kosarev P."/>
            <person name="Mahmoud A."/>
            <person name="Hajiyev E."/>
            <person name="Babayeva S."/>
            <person name="Izzatullayeva V."/>
            <person name="Mammadov A."/>
            <person name="Mammadov A."/>
            <person name="Sharifova S."/>
            <person name="Ojaghi J."/>
            <person name="Eynullazada K."/>
            <person name="Bayramov B."/>
            <person name="Abdulazimova A."/>
            <person name="Shahmuradov I."/>
        </authorList>
    </citation>
    <scope>NUCLEOTIDE SEQUENCE [LARGE SCALE GENOMIC DNA]</scope>
    <source>
        <strain evidence="3">cv. AG2017</strain>
        <tissue evidence="2">Leaf</tissue>
    </source>
</reference>
<dbReference type="AlphaFoldDB" id="A0A2I0JRY2"/>
<evidence type="ECO:0000313" key="2">
    <source>
        <dbReference type="EMBL" id="PKI58643.1"/>
    </source>
</evidence>
<comment type="caution">
    <text evidence="2">The sequence shown here is derived from an EMBL/GenBank/DDBJ whole genome shotgun (WGS) entry which is preliminary data.</text>
</comment>
<proteinExistence type="predicted"/>
<dbReference type="Proteomes" id="UP000233551">
    <property type="component" value="Unassembled WGS sequence"/>
</dbReference>
<feature type="non-terminal residue" evidence="2">
    <location>
        <position position="148"/>
    </location>
</feature>
<evidence type="ECO:0000313" key="3">
    <source>
        <dbReference type="Proteomes" id="UP000233551"/>
    </source>
</evidence>
<dbReference type="GO" id="GO:0006814">
    <property type="term" value="P:sodium ion transport"/>
    <property type="evidence" value="ECO:0007669"/>
    <property type="project" value="InterPro"/>
</dbReference>
<name>A0A2I0JRY2_PUNGR</name>
<sequence length="148" mass="15736">MASVSLGTHVPLSRRYRGLSPPIPPNHPRPSVSIPSQSLLADSSVCRFSASRSLRGSILARAEDKAKGSSSPPVQPQDIAPQPNSEERLKDLTTNGACDPLCSLDEVSPEEFEATYQPKTDFLKALAIFAAALTGTAAINHSWVAANQ</sequence>
<protein>
    <submittedName>
        <fullName evidence="2">Uncharacterized protein</fullName>
    </submittedName>
</protein>
<dbReference type="PANTHER" id="PTHR43269">
    <property type="entry name" value="SODIUM/PROTON ANTIPORTER 1-RELATED"/>
    <property type="match status" value="1"/>
</dbReference>
<accession>A0A2I0JRY2</accession>
<dbReference type="PANTHER" id="PTHR43269:SF2">
    <property type="entry name" value="SODIUM_PROTON ANTIPORTER 1-RELATED"/>
    <property type="match status" value="1"/>
</dbReference>
<dbReference type="EMBL" id="PGOL01001354">
    <property type="protein sequence ID" value="PKI58643.1"/>
    <property type="molecule type" value="Genomic_DNA"/>
</dbReference>
<feature type="region of interest" description="Disordered" evidence="1">
    <location>
        <begin position="1"/>
        <end position="36"/>
    </location>
</feature>
<dbReference type="GO" id="GO:0015297">
    <property type="term" value="F:antiporter activity"/>
    <property type="evidence" value="ECO:0007669"/>
    <property type="project" value="InterPro"/>
</dbReference>
<dbReference type="STRING" id="22663.A0A2I0JRY2"/>